<keyword evidence="2" id="KW-1185">Reference proteome</keyword>
<evidence type="ECO:0000313" key="1">
    <source>
        <dbReference type="EMBL" id="KAJ4707187.1"/>
    </source>
</evidence>
<name>A0ACC1X8A9_MELAZ</name>
<accession>A0ACC1X8A9</accession>
<sequence>MKPANTKPPLKLWQSPTPYLFGSLAIVLTLIAVALILLLCSYRKRYSNSGNDYDEEKPPAVLLKVLDPEPKVVVIMAGDDQPTYLATPATCSKTCCCEQV</sequence>
<reference evidence="1 2" key="1">
    <citation type="journal article" date="2023" name="Science">
        <title>Complex scaffold remodeling in plant triterpene biosynthesis.</title>
        <authorList>
            <person name="De La Pena R."/>
            <person name="Hodgson H."/>
            <person name="Liu J.C."/>
            <person name="Stephenson M.J."/>
            <person name="Martin A.C."/>
            <person name="Owen C."/>
            <person name="Harkess A."/>
            <person name="Leebens-Mack J."/>
            <person name="Jimenez L.E."/>
            <person name="Osbourn A."/>
            <person name="Sattely E.S."/>
        </authorList>
    </citation>
    <scope>NUCLEOTIDE SEQUENCE [LARGE SCALE GENOMIC DNA]</scope>
    <source>
        <strain evidence="2">cv. JPN11</strain>
        <tissue evidence="1">Leaf</tissue>
    </source>
</reference>
<organism evidence="1 2">
    <name type="scientific">Melia azedarach</name>
    <name type="common">Chinaberry tree</name>
    <dbReference type="NCBI Taxonomy" id="155640"/>
    <lineage>
        <taxon>Eukaryota</taxon>
        <taxon>Viridiplantae</taxon>
        <taxon>Streptophyta</taxon>
        <taxon>Embryophyta</taxon>
        <taxon>Tracheophyta</taxon>
        <taxon>Spermatophyta</taxon>
        <taxon>Magnoliopsida</taxon>
        <taxon>eudicotyledons</taxon>
        <taxon>Gunneridae</taxon>
        <taxon>Pentapetalae</taxon>
        <taxon>rosids</taxon>
        <taxon>malvids</taxon>
        <taxon>Sapindales</taxon>
        <taxon>Meliaceae</taxon>
        <taxon>Melia</taxon>
    </lineage>
</organism>
<gene>
    <name evidence="1" type="ORF">OWV82_020742</name>
</gene>
<dbReference type="Proteomes" id="UP001164539">
    <property type="component" value="Chromosome 11"/>
</dbReference>
<protein>
    <submittedName>
        <fullName evidence="1">Protein GLUTAMINE DUMPER like</fullName>
    </submittedName>
</protein>
<evidence type="ECO:0000313" key="2">
    <source>
        <dbReference type="Proteomes" id="UP001164539"/>
    </source>
</evidence>
<proteinExistence type="predicted"/>
<comment type="caution">
    <text evidence="1">The sequence shown here is derived from an EMBL/GenBank/DDBJ whole genome shotgun (WGS) entry which is preliminary data.</text>
</comment>
<dbReference type="EMBL" id="CM051404">
    <property type="protein sequence ID" value="KAJ4707187.1"/>
    <property type="molecule type" value="Genomic_DNA"/>
</dbReference>